<evidence type="ECO:0000256" key="1">
    <source>
        <dbReference type="SAM" id="Phobius"/>
    </source>
</evidence>
<dbReference type="OrthoDB" id="9842561at2"/>
<feature type="transmembrane region" description="Helical" evidence="1">
    <location>
        <begin position="62"/>
        <end position="82"/>
    </location>
</feature>
<dbReference type="Proteomes" id="UP000320623">
    <property type="component" value="Unassembled WGS sequence"/>
</dbReference>
<feature type="transmembrane region" description="Helical" evidence="1">
    <location>
        <begin position="33"/>
        <end position="50"/>
    </location>
</feature>
<keyword evidence="1" id="KW-0812">Transmembrane</keyword>
<feature type="transmembrane region" description="Helical" evidence="1">
    <location>
        <begin position="127"/>
        <end position="147"/>
    </location>
</feature>
<keyword evidence="3" id="KW-1185">Reference proteome</keyword>
<dbReference type="AlphaFoldDB" id="A0A0S4NED7"/>
<feature type="transmembrane region" description="Helical" evidence="1">
    <location>
        <begin position="183"/>
        <end position="200"/>
    </location>
</feature>
<feature type="transmembrane region" description="Helical" evidence="1">
    <location>
        <begin position="297"/>
        <end position="318"/>
    </location>
</feature>
<name>A0A0S4NED7_9BACT</name>
<proteinExistence type="predicted"/>
<protein>
    <recommendedName>
        <fullName evidence="4">O-antigen ligase like membrane protein</fullName>
    </recommendedName>
</protein>
<dbReference type="EMBL" id="FAOO01000034">
    <property type="protein sequence ID" value="CUU09301.1"/>
    <property type="molecule type" value="Genomic_DNA"/>
</dbReference>
<feature type="transmembrane region" description="Helical" evidence="1">
    <location>
        <begin position="94"/>
        <end position="115"/>
    </location>
</feature>
<dbReference type="STRING" id="1643428.GCA_001442855_02256"/>
<feature type="transmembrane region" description="Helical" evidence="1">
    <location>
        <begin position="414"/>
        <end position="434"/>
    </location>
</feature>
<evidence type="ECO:0000313" key="2">
    <source>
        <dbReference type="EMBL" id="CUU09301.1"/>
    </source>
</evidence>
<feature type="transmembrane region" description="Helical" evidence="1">
    <location>
        <begin position="348"/>
        <end position="368"/>
    </location>
</feature>
<organism evidence="2 3">
    <name type="scientific">Candidatus Thermokryptus mobilis</name>
    <dbReference type="NCBI Taxonomy" id="1643428"/>
    <lineage>
        <taxon>Bacteria</taxon>
        <taxon>Pseudomonadati</taxon>
        <taxon>Candidatus Kryptoniota</taxon>
        <taxon>Candidatus Thermokryptus</taxon>
    </lineage>
</organism>
<keyword evidence="1" id="KW-1133">Transmembrane helix</keyword>
<keyword evidence="1" id="KW-0472">Membrane</keyword>
<sequence length="437" mass="50865">MIESGKKKFYLFLLSLIIFSLQFETLPLPVKVQIIPLTSILVFFYIVFMYERVALTPVFATFFIFFIYVTLHSIVALNVDIISNLGEPIRFISWVRQFLALISGFLIFKVLRYLLRYVDIYWVSKRVVIFSLLSIMIGILNFIWGFLNVQIAGELVKMIRSFIAPYGYISPIRSSGLSLEPSHFAGFIVIIILPALLIYWRLHKKRAILILLFVTLSFFWTFSMAGFVLLFLFTAFAIVLGPQRKYAIIAGFWSFLLFIFALFFFPNTQIIRHLSTMIIGNLSISIIDRFYSTFGPFLNLFSSFNVIGYGLGSSVYYLSEMIPKDLYIHIISVRWKELPSLGTLVGRIFAETGIIGLFLFFSIFAIGYSQINKLIKFEKDKVLKTHYKIVRLGYILSFISLFFLFGSFHQPYFWFWLAIIDSMFIKNFPHYLYVQTS</sequence>
<feature type="transmembrane region" description="Helical" evidence="1">
    <location>
        <begin position="389"/>
        <end position="408"/>
    </location>
</feature>
<evidence type="ECO:0008006" key="4">
    <source>
        <dbReference type="Google" id="ProtNLM"/>
    </source>
</evidence>
<accession>A0A0S4NED7</accession>
<evidence type="ECO:0000313" key="3">
    <source>
        <dbReference type="Proteomes" id="UP000320623"/>
    </source>
</evidence>
<dbReference type="RefSeq" id="WP_140945999.1">
    <property type="nucleotide sequence ID" value="NZ_FAOO01000034.1"/>
</dbReference>
<reference evidence="3" key="1">
    <citation type="submission" date="2015-11" db="EMBL/GenBank/DDBJ databases">
        <authorList>
            <person name="Varghese N."/>
        </authorList>
    </citation>
    <scope>NUCLEOTIDE SEQUENCE [LARGE SCALE GENOMIC DNA]</scope>
</reference>
<feature type="transmembrane region" description="Helical" evidence="1">
    <location>
        <begin position="246"/>
        <end position="265"/>
    </location>
</feature>
<feature type="transmembrane region" description="Helical" evidence="1">
    <location>
        <begin position="207"/>
        <end position="240"/>
    </location>
</feature>
<gene>
    <name evidence="2" type="ORF">JGI1_02311</name>
</gene>